<evidence type="ECO:0000256" key="1">
    <source>
        <dbReference type="SAM" id="MobiDB-lite"/>
    </source>
</evidence>
<dbReference type="Proteomes" id="UP000527355">
    <property type="component" value="Unassembled WGS sequence"/>
</dbReference>
<feature type="compositionally biased region" description="Pro residues" evidence="1">
    <location>
        <begin position="105"/>
        <end position="121"/>
    </location>
</feature>
<proteinExistence type="predicted"/>
<evidence type="ECO:0000313" key="2">
    <source>
        <dbReference type="EMBL" id="KAF6319679.1"/>
    </source>
</evidence>
<feature type="compositionally biased region" description="Polar residues" evidence="1">
    <location>
        <begin position="27"/>
        <end position="37"/>
    </location>
</feature>
<dbReference type="AlphaFoldDB" id="A0A7J7V3H0"/>
<organism evidence="2 3">
    <name type="scientific">Myotis myotis</name>
    <name type="common">Greater mouse-eared bat</name>
    <name type="synonym">Vespertilio myotis</name>
    <dbReference type="NCBI Taxonomy" id="51298"/>
    <lineage>
        <taxon>Eukaryota</taxon>
        <taxon>Metazoa</taxon>
        <taxon>Chordata</taxon>
        <taxon>Craniata</taxon>
        <taxon>Vertebrata</taxon>
        <taxon>Euteleostomi</taxon>
        <taxon>Mammalia</taxon>
        <taxon>Eutheria</taxon>
        <taxon>Laurasiatheria</taxon>
        <taxon>Chiroptera</taxon>
        <taxon>Yangochiroptera</taxon>
        <taxon>Vespertilionidae</taxon>
        <taxon>Myotis</taxon>
    </lineage>
</organism>
<keyword evidence="3" id="KW-1185">Reference proteome</keyword>
<feature type="region of interest" description="Disordered" evidence="1">
    <location>
        <begin position="1"/>
        <end position="64"/>
    </location>
</feature>
<name>A0A7J7V3H0_MYOMY</name>
<reference evidence="2 3" key="1">
    <citation type="journal article" date="2020" name="Nature">
        <title>Six reference-quality genomes reveal evolution of bat adaptations.</title>
        <authorList>
            <person name="Jebb D."/>
            <person name="Huang Z."/>
            <person name="Pippel M."/>
            <person name="Hughes G.M."/>
            <person name="Lavrichenko K."/>
            <person name="Devanna P."/>
            <person name="Winkler S."/>
            <person name="Jermiin L.S."/>
            <person name="Skirmuntt E.C."/>
            <person name="Katzourakis A."/>
            <person name="Burkitt-Gray L."/>
            <person name="Ray D.A."/>
            <person name="Sullivan K.A.M."/>
            <person name="Roscito J.G."/>
            <person name="Kirilenko B.M."/>
            <person name="Davalos L.M."/>
            <person name="Corthals A.P."/>
            <person name="Power M.L."/>
            <person name="Jones G."/>
            <person name="Ransome R.D."/>
            <person name="Dechmann D.K.N."/>
            <person name="Locatelli A.G."/>
            <person name="Puechmaille S.J."/>
            <person name="Fedrigo O."/>
            <person name="Jarvis E.D."/>
            <person name="Hiller M."/>
            <person name="Vernes S.C."/>
            <person name="Myers E.W."/>
            <person name="Teeling E.C."/>
        </authorList>
    </citation>
    <scope>NUCLEOTIDE SEQUENCE [LARGE SCALE GENOMIC DNA]</scope>
    <source>
        <strain evidence="2">MMyoMyo1</strain>
        <tissue evidence="2">Flight muscle</tissue>
    </source>
</reference>
<feature type="region of interest" description="Disordered" evidence="1">
    <location>
        <begin position="90"/>
        <end position="121"/>
    </location>
</feature>
<evidence type="ECO:0000313" key="3">
    <source>
        <dbReference type="Proteomes" id="UP000527355"/>
    </source>
</evidence>
<dbReference type="EMBL" id="JABWUV010000011">
    <property type="protein sequence ID" value="KAF6319679.1"/>
    <property type="molecule type" value="Genomic_DNA"/>
</dbReference>
<comment type="caution">
    <text evidence="2">The sequence shown here is derived from an EMBL/GenBank/DDBJ whole genome shotgun (WGS) entry which is preliminary data.</text>
</comment>
<gene>
    <name evidence="2" type="ORF">mMyoMyo1_008418</name>
</gene>
<accession>A0A7J7V3H0</accession>
<sequence>MGPAPPRPWHMPEGGGGPKHPRERSSPPLQESQTWTRGGTGASRAQHVPPLESPAPGRTAPVLVPRARRARWAQWARRVQRAQRVQRARRLQLTPCRLHGNGISPPSPPFSPRPPAPSDPM</sequence>
<protein>
    <submittedName>
        <fullName evidence="2">Uncharacterized protein</fullName>
    </submittedName>
</protein>